<gene>
    <name evidence="8" type="primary">GUP1_1</name>
    <name evidence="8" type="ORF">BGZ99_002207</name>
</gene>
<keyword evidence="4 7" id="KW-1133">Transmembrane helix</keyword>
<evidence type="ECO:0000256" key="1">
    <source>
        <dbReference type="ARBA" id="ARBA00004141"/>
    </source>
</evidence>
<dbReference type="EMBL" id="JAAAIP010000163">
    <property type="protein sequence ID" value="KAG0324102.1"/>
    <property type="molecule type" value="Genomic_DNA"/>
</dbReference>
<dbReference type="Proteomes" id="UP000738325">
    <property type="component" value="Unassembled WGS sequence"/>
</dbReference>
<feature type="region of interest" description="Disordered" evidence="6">
    <location>
        <begin position="16"/>
        <end position="65"/>
    </location>
</feature>
<dbReference type="PANTHER" id="PTHR13285:SF18">
    <property type="entry name" value="PROTEIN-CYSTEINE N-PALMITOYLTRANSFERASE RASP"/>
    <property type="match status" value="1"/>
</dbReference>
<proteinExistence type="inferred from homology"/>
<feature type="transmembrane region" description="Helical" evidence="7">
    <location>
        <begin position="134"/>
        <end position="152"/>
    </location>
</feature>
<accession>A0A9P6RQN1</accession>
<feature type="transmembrane region" description="Helical" evidence="7">
    <location>
        <begin position="312"/>
        <end position="333"/>
    </location>
</feature>
<keyword evidence="3 7" id="KW-0812">Transmembrane</keyword>
<feature type="transmembrane region" description="Helical" evidence="7">
    <location>
        <begin position="172"/>
        <end position="192"/>
    </location>
</feature>
<dbReference type="InterPro" id="IPR051085">
    <property type="entry name" value="MB_O-acyltransferase"/>
</dbReference>
<feature type="transmembrane region" description="Helical" evidence="7">
    <location>
        <begin position="354"/>
        <end position="376"/>
    </location>
</feature>
<protein>
    <submittedName>
        <fullName evidence="8">Glycerol transporter</fullName>
    </submittedName>
</protein>
<dbReference type="GO" id="GO:0006506">
    <property type="term" value="P:GPI anchor biosynthetic process"/>
    <property type="evidence" value="ECO:0007669"/>
    <property type="project" value="TreeGrafter"/>
</dbReference>
<evidence type="ECO:0000313" key="8">
    <source>
        <dbReference type="EMBL" id="KAG0324102.1"/>
    </source>
</evidence>
<feature type="transmembrane region" description="Helical" evidence="7">
    <location>
        <begin position="522"/>
        <end position="543"/>
    </location>
</feature>
<evidence type="ECO:0000256" key="2">
    <source>
        <dbReference type="ARBA" id="ARBA00010323"/>
    </source>
</evidence>
<feature type="transmembrane region" description="Helical" evidence="7">
    <location>
        <begin position="490"/>
        <end position="510"/>
    </location>
</feature>
<organism evidence="8 9">
    <name type="scientific">Dissophora globulifera</name>
    <dbReference type="NCBI Taxonomy" id="979702"/>
    <lineage>
        <taxon>Eukaryota</taxon>
        <taxon>Fungi</taxon>
        <taxon>Fungi incertae sedis</taxon>
        <taxon>Mucoromycota</taxon>
        <taxon>Mortierellomycotina</taxon>
        <taxon>Mortierellomycetes</taxon>
        <taxon>Mortierellales</taxon>
        <taxon>Mortierellaceae</taxon>
        <taxon>Dissophora</taxon>
    </lineage>
</organism>
<reference evidence="8" key="1">
    <citation type="journal article" date="2020" name="Fungal Divers.">
        <title>Resolving the Mortierellaceae phylogeny through synthesis of multi-gene phylogenetics and phylogenomics.</title>
        <authorList>
            <person name="Vandepol N."/>
            <person name="Liber J."/>
            <person name="Desiro A."/>
            <person name="Na H."/>
            <person name="Kennedy M."/>
            <person name="Barry K."/>
            <person name="Grigoriev I.V."/>
            <person name="Miller A.N."/>
            <person name="O'Donnell K."/>
            <person name="Stajich J.E."/>
            <person name="Bonito G."/>
        </authorList>
    </citation>
    <scope>NUCLEOTIDE SEQUENCE</scope>
    <source>
        <strain evidence="8">REB-010B</strain>
    </source>
</reference>
<feature type="transmembrane region" description="Helical" evidence="7">
    <location>
        <begin position="75"/>
        <end position="90"/>
    </location>
</feature>
<dbReference type="GO" id="GO:0016020">
    <property type="term" value="C:membrane"/>
    <property type="evidence" value="ECO:0007669"/>
    <property type="project" value="UniProtKB-SubCell"/>
</dbReference>
<comment type="similarity">
    <text evidence="2">Belongs to the membrane-bound acyltransferase family.</text>
</comment>
<dbReference type="PANTHER" id="PTHR13285">
    <property type="entry name" value="ACYLTRANSFERASE"/>
    <property type="match status" value="1"/>
</dbReference>
<feature type="transmembrane region" description="Helical" evidence="7">
    <location>
        <begin position="563"/>
        <end position="582"/>
    </location>
</feature>
<dbReference type="GO" id="GO:0008374">
    <property type="term" value="F:O-acyltransferase activity"/>
    <property type="evidence" value="ECO:0007669"/>
    <property type="project" value="TreeGrafter"/>
</dbReference>
<keyword evidence="9" id="KW-1185">Reference proteome</keyword>
<dbReference type="Pfam" id="PF03062">
    <property type="entry name" value="MBOAT"/>
    <property type="match status" value="1"/>
</dbReference>
<evidence type="ECO:0000256" key="6">
    <source>
        <dbReference type="SAM" id="MobiDB-lite"/>
    </source>
</evidence>
<comment type="caution">
    <text evidence="8">The sequence shown here is derived from an EMBL/GenBank/DDBJ whole genome shotgun (WGS) entry which is preliminary data.</text>
</comment>
<dbReference type="OrthoDB" id="420606at2759"/>
<feature type="transmembrane region" description="Helical" evidence="7">
    <location>
        <begin position="388"/>
        <end position="408"/>
    </location>
</feature>
<sequence>MQQEYEHHHLIEMSSPHLHQEGDASSFVGQGGNDSSPHRHQHQHHHLQPISTSKQHTKRAQDRTTQPSLWNTKEFYFYYLVFAVCIPYMFKTAHDASSEDNPNYEKYSYMLSDGFFGYKVDNSDGQYAGFRNNLPTLIAVICIYIPLSHLFRSVFASTPQPLKNPHQPLYRAYFFLAFSAVYLYYMYGNSILKIGAIVTTNYLIGKAGGGARWMPAATWAFTLAILFLNEGYDGYNFADLHESFAWLDENRGMDRRWDVHFNFTMLRLVSFNLDYFWSINAPREPLTDDRDKTPSSDKERVQMAAYAEDYCFTYYLAYCLYAPLYVAGPIMTFNDFVSQLRYPKAIPAKTLVMWVFRLAFSLLTMEFTNHYMYMVAISKHQAWEGDPILQICMIGFFNLVLIWLKLLIIWRFFRLWALLDGIEAPENMIRCVANNYSALGFWRSWHKSFNLWIIRYVYVPLGGTRYAMYNIWVVFTFVAIWHDIKLRLLAWGWLISLFILPEIIAGRIFSKQKWGSWPYYRHLCALGAVGNILMMMIANLVGFCIGLDGVKQMLSDLFSSANGVMTMLACCGAIFVCAQIQFETREAEKRRGIFLNC</sequence>
<dbReference type="GO" id="GO:0005783">
    <property type="term" value="C:endoplasmic reticulum"/>
    <property type="evidence" value="ECO:0007669"/>
    <property type="project" value="TreeGrafter"/>
</dbReference>
<evidence type="ECO:0000256" key="3">
    <source>
        <dbReference type="ARBA" id="ARBA00022692"/>
    </source>
</evidence>
<feature type="transmembrane region" description="Helical" evidence="7">
    <location>
        <begin position="213"/>
        <end position="232"/>
    </location>
</feature>
<evidence type="ECO:0000256" key="5">
    <source>
        <dbReference type="ARBA" id="ARBA00023136"/>
    </source>
</evidence>
<comment type="subcellular location">
    <subcellularLocation>
        <location evidence="1">Membrane</location>
        <topology evidence="1">Multi-pass membrane protein</topology>
    </subcellularLocation>
</comment>
<feature type="transmembrane region" description="Helical" evidence="7">
    <location>
        <begin position="466"/>
        <end position="484"/>
    </location>
</feature>
<dbReference type="AlphaFoldDB" id="A0A9P6RQN1"/>
<keyword evidence="5 7" id="KW-0472">Membrane</keyword>
<evidence type="ECO:0000256" key="7">
    <source>
        <dbReference type="SAM" id="Phobius"/>
    </source>
</evidence>
<feature type="compositionally biased region" description="Basic residues" evidence="6">
    <location>
        <begin position="38"/>
        <end position="47"/>
    </location>
</feature>
<dbReference type="InterPro" id="IPR004299">
    <property type="entry name" value="MBOAT_fam"/>
</dbReference>
<evidence type="ECO:0000256" key="4">
    <source>
        <dbReference type="ARBA" id="ARBA00022989"/>
    </source>
</evidence>
<evidence type="ECO:0000313" key="9">
    <source>
        <dbReference type="Proteomes" id="UP000738325"/>
    </source>
</evidence>
<name>A0A9P6RQN1_9FUNG</name>